<dbReference type="Proteomes" id="UP000828941">
    <property type="component" value="Chromosome 2"/>
</dbReference>
<gene>
    <name evidence="1" type="ORF">L6164_002234</name>
</gene>
<reference evidence="1 2" key="1">
    <citation type="journal article" date="2022" name="DNA Res.">
        <title>Chromosomal-level genome assembly of the orchid tree Bauhinia variegata (Leguminosae; Cercidoideae) supports the allotetraploid origin hypothesis of Bauhinia.</title>
        <authorList>
            <person name="Zhong Y."/>
            <person name="Chen Y."/>
            <person name="Zheng D."/>
            <person name="Pang J."/>
            <person name="Liu Y."/>
            <person name="Luo S."/>
            <person name="Meng S."/>
            <person name="Qian L."/>
            <person name="Wei D."/>
            <person name="Dai S."/>
            <person name="Zhou R."/>
        </authorList>
    </citation>
    <scope>NUCLEOTIDE SEQUENCE [LARGE SCALE GENOMIC DNA]</scope>
    <source>
        <strain evidence="1">BV-YZ2020</strain>
    </source>
</reference>
<organism evidence="1 2">
    <name type="scientific">Bauhinia variegata</name>
    <name type="common">Purple orchid tree</name>
    <name type="synonym">Phanera variegata</name>
    <dbReference type="NCBI Taxonomy" id="167791"/>
    <lineage>
        <taxon>Eukaryota</taxon>
        <taxon>Viridiplantae</taxon>
        <taxon>Streptophyta</taxon>
        <taxon>Embryophyta</taxon>
        <taxon>Tracheophyta</taxon>
        <taxon>Spermatophyta</taxon>
        <taxon>Magnoliopsida</taxon>
        <taxon>eudicotyledons</taxon>
        <taxon>Gunneridae</taxon>
        <taxon>Pentapetalae</taxon>
        <taxon>rosids</taxon>
        <taxon>fabids</taxon>
        <taxon>Fabales</taxon>
        <taxon>Fabaceae</taxon>
        <taxon>Cercidoideae</taxon>
        <taxon>Cercideae</taxon>
        <taxon>Bauhiniinae</taxon>
        <taxon>Bauhinia</taxon>
    </lineage>
</organism>
<accession>A0ACB9PXJ9</accession>
<proteinExistence type="predicted"/>
<comment type="caution">
    <text evidence="1">The sequence shown here is derived from an EMBL/GenBank/DDBJ whole genome shotgun (WGS) entry which is preliminary data.</text>
</comment>
<keyword evidence="2" id="KW-1185">Reference proteome</keyword>
<sequence>MAMLADFVVDFLLGNEAVSRGKIEVNLTNENGLTPLDVLLLCQNDSGDILIERAFLGAGAMTSRGISTSLEASQITSRNEEFLKQRKDRDQPNDAHAALLTIATLILSATYQAVLSPPSGLWQDDGLGKSILASQSPALFIYFMLGNRIGFYICCYVIYLKMDGIPIRNLLRFSTVALTATYVAAMSEIIPGRKTALTFTVLTIVLPIVIYLYI</sequence>
<name>A0ACB9PXJ9_BAUVA</name>
<evidence type="ECO:0000313" key="1">
    <source>
        <dbReference type="EMBL" id="KAI4353271.1"/>
    </source>
</evidence>
<dbReference type="EMBL" id="CM039427">
    <property type="protein sequence ID" value="KAI4353271.1"/>
    <property type="molecule type" value="Genomic_DNA"/>
</dbReference>
<protein>
    <submittedName>
        <fullName evidence="1">Uncharacterized protein</fullName>
    </submittedName>
</protein>
<evidence type="ECO:0000313" key="2">
    <source>
        <dbReference type="Proteomes" id="UP000828941"/>
    </source>
</evidence>